<keyword evidence="2" id="KW-1185">Reference proteome</keyword>
<dbReference type="Gene3D" id="6.10.250.870">
    <property type="match status" value="1"/>
</dbReference>
<organism evidence="1 2">
    <name type="scientific">Thermostichus vulcanus str. 'Rupite'</name>
    <dbReference type="NCBI Taxonomy" id="2813851"/>
    <lineage>
        <taxon>Bacteria</taxon>
        <taxon>Bacillati</taxon>
        <taxon>Cyanobacteriota</taxon>
        <taxon>Cyanophyceae</taxon>
        <taxon>Thermostichales</taxon>
        <taxon>Thermostichaceae</taxon>
        <taxon>Thermostichus</taxon>
    </lineage>
</organism>
<evidence type="ECO:0000313" key="1">
    <source>
        <dbReference type="EMBL" id="MCJ2541967.1"/>
    </source>
</evidence>
<reference evidence="1" key="1">
    <citation type="submission" date="2021-02" db="EMBL/GenBank/DDBJ databases">
        <title>The CRISPR/cas machinery reduction and long-range gene transfer in the hot spring cyanobacterium Synechococcus.</title>
        <authorList>
            <person name="Dvorak P."/>
            <person name="Jahodarova E."/>
            <person name="Hasler P."/>
            <person name="Poulickova A."/>
        </authorList>
    </citation>
    <scope>NUCLEOTIDE SEQUENCE</scope>
    <source>
        <strain evidence="1">Rupite</strain>
    </source>
</reference>
<name>A0ABT0C856_THEVL</name>
<proteinExistence type="predicted"/>
<sequence length="100" mass="11770">MSESYLNHPTFGLLYSLCQVNENQALFTTLYAQRLFFRVYFGSLENTPDGQNVGAEELIFDPISRNEARQLIEEQMRLMRRAARKDELEQLQLIYKQTFA</sequence>
<dbReference type="EMBL" id="JAFIRA010000005">
    <property type="protein sequence ID" value="MCJ2541967.1"/>
    <property type="molecule type" value="Genomic_DNA"/>
</dbReference>
<comment type="caution">
    <text evidence="1">The sequence shown here is derived from an EMBL/GenBank/DDBJ whole genome shotgun (WGS) entry which is preliminary data.</text>
</comment>
<dbReference type="Pfam" id="PF12058">
    <property type="entry name" value="PipX"/>
    <property type="match status" value="1"/>
</dbReference>
<protein>
    <submittedName>
        <fullName evidence="1">PipX family protein</fullName>
    </submittedName>
</protein>
<accession>A0ABT0C856</accession>
<dbReference type="RefSeq" id="WP_244349180.1">
    <property type="nucleotide sequence ID" value="NZ_JAFIRA010000005.1"/>
</dbReference>
<evidence type="ECO:0000313" key="2">
    <source>
        <dbReference type="Proteomes" id="UP000830835"/>
    </source>
</evidence>
<dbReference type="Proteomes" id="UP000830835">
    <property type="component" value="Unassembled WGS sequence"/>
</dbReference>
<dbReference type="Gene3D" id="2.30.30.660">
    <property type="entry name" value="Protein of unknown function (DUF3539)"/>
    <property type="match status" value="1"/>
</dbReference>
<dbReference type="InterPro" id="IPR021926">
    <property type="entry name" value="PipX"/>
</dbReference>
<gene>
    <name evidence="1" type="ORF">JX360_03440</name>
</gene>